<name>A0ABD6X0F6_PHODM</name>
<comment type="caution">
    <text evidence="1">The sequence shown here is derived from an EMBL/GenBank/DDBJ whole genome shotgun (WGS) entry which is preliminary data.</text>
</comment>
<evidence type="ECO:0000313" key="2">
    <source>
        <dbReference type="Proteomes" id="UP000241404"/>
    </source>
</evidence>
<sequence length="275" mass="31823">MDNLPFARTSSSLISSKQRIERLAKQNYIAELINSSELSLIERLEHRERYLAQSKQNNLEQIMKLAHSYAGEENSRELDIDWWHHYLQLAQDIYSPQMQKVWAKALIQETLNPHSISLKALQTLAQLTHYELAIFKKALNTCWQLGNQDNNSKLLSQVVITNKRLFSNQYLEIDLLPKTLTVSMLMILMEAGLLLKTELSTKAIAKNSVLTLSKGQHTYQLLSQKTKSTFSYYRLSIIGQELEHLLGDHDNSGYRKNVIDTLSRHFQIESDDYIQ</sequence>
<dbReference type="AlphaFoldDB" id="A0ABD6X0F6"/>
<evidence type="ECO:0000313" key="1">
    <source>
        <dbReference type="EMBL" id="PSU15626.1"/>
    </source>
</evidence>
<reference evidence="1 2" key="1">
    <citation type="submission" date="2018-03" db="EMBL/GenBank/DDBJ databases">
        <title>Whole genome sequencing of Histamine producing bacteria.</title>
        <authorList>
            <person name="Butler K."/>
        </authorList>
    </citation>
    <scope>NUCLEOTIDE SEQUENCE [LARGE SCALE GENOMIC DNA]</scope>
    <source>
        <strain evidence="1 2">BT-6</strain>
    </source>
</reference>
<dbReference type="Pfam" id="PF10987">
    <property type="entry name" value="DUF2806"/>
    <property type="match status" value="1"/>
</dbReference>
<dbReference type="InterPro" id="IPR021254">
    <property type="entry name" value="DUF2806"/>
</dbReference>
<accession>A0ABD6X0F6</accession>
<proteinExistence type="predicted"/>
<dbReference type="Proteomes" id="UP000241404">
    <property type="component" value="Unassembled WGS sequence"/>
</dbReference>
<gene>
    <name evidence="1" type="ORF">CTM90_15305</name>
</gene>
<dbReference type="NCBIfam" id="TIGR03899">
    <property type="entry name" value="TIGR03899 family protein"/>
    <property type="match status" value="1"/>
</dbReference>
<protein>
    <submittedName>
        <fullName evidence="1">TIGR03899 family protein</fullName>
    </submittedName>
</protein>
<organism evidence="1 2">
    <name type="scientific">Photobacterium damselae</name>
    <dbReference type="NCBI Taxonomy" id="38293"/>
    <lineage>
        <taxon>Bacteria</taxon>
        <taxon>Pseudomonadati</taxon>
        <taxon>Pseudomonadota</taxon>
        <taxon>Gammaproteobacteria</taxon>
        <taxon>Vibrionales</taxon>
        <taxon>Vibrionaceae</taxon>
        <taxon>Photobacterium</taxon>
    </lineage>
</organism>
<dbReference type="EMBL" id="PYMM01000012">
    <property type="protein sequence ID" value="PSU15626.1"/>
    <property type="molecule type" value="Genomic_DNA"/>
</dbReference>
<dbReference type="RefSeq" id="WP_065170815.1">
    <property type="nucleotide sequence ID" value="NZ_LZFH01000005.1"/>
</dbReference>